<organism evidence="2 3">
    <name type="scientific">Hyphobacterium marinum</name>
    <dbReference type="NCBI Taxonomy" id="3116574"/>
    <lineage>
        <taxon>Bacteria</taxon>
        <taxon>Pseudomonadati</taxon>
        <taxon>Pseudomonadota</taxon>
        <taxon>Alphaproteobacteria</taxon>
        <taxon>Maricaulales</taxon>
        <taxon>Maricaulaceae</taxon>
        <taxon>Hyphobacterium</taxon>
    </lineage>
</organism>
<accession>A0ABU7LYR1</accession>
<evidence type="ECO:0000313" key="3">
    <source>
        <dbReference type="Proteomes" id="UP001310692"/>
    </source>
</evidence>
<reference evidence="2 3" key="1">
    <citation type="submission" date="2024-01" db="EMBL/GenBank/DDBJ databases">
        <title>Hyphobacterium bacterium isolated from marine sediment.</title>
        <authorList>
            <person name="Zhao S."/>
        </authorList>
    </citation>
    <scope>NUCLEOTIDE SEQUENCE [LARGE SCALE GENOMIC DNA]</scope>
    <source>
        <strain evidence="2 3">Y60-23</strain>
    </source>
</reference>
<dbReference type="InterPro" id="IPR054193">
    <property type="entry name" value="DUF6898"/>
</dbReference>
<feature type="domain" description="DUF6898" evidence="1">
    <location>
        <begin position="13"/>
        <end position="64"/>
    </location>
</feature>
<dbReference type="EMBL" id="JAZDRO010000003">
    <property type="protein sequence ID" value="MEE2566679.1"/>
    <property type="molecule type" value="Genomic_DNA"/>
</dbReference>
<keyword evidence="3" id="KW-1185">Reference proteome</keyword>
<sequence length="83" mass="8698">MSEADRTSPLAGREVLIEFIEIGTSVRVAAVDAATGEEVVIQAARTTPRGEMERVALAKLARKLGLAGNEKRPGTGPGRGIKV</sequence>
<gene>
    <name evidence="2" type="ORF">V0U35_08305</name>
</gene>
<name>A0ABU7LYR1_9PROT</name>
<comment type="caution">
    <text evidence="2">The sequence shown here is derived from an EMBL/GenBank/DDBJ whole genome shotgun (WGS) entry which is preliminary data.</text>
</comment>
<protein>
    <recommendedName>
        <fullName evidence="1">DUF6898 domain-containing protein</fullName>
    </recommendedName>
</protein>
<evidence type="ECO:0000313" key="2">
    <source>
        <dbReference type="EMBL" id="MEE2566679.1"/>
    </source>
</evidence>
<dbReference type="Pfam" id="PF21839">
    <property type="entry name" value="DUF6898"/>
    <property type="match status" value="1"/>
</dbReference>
<evidence type="ECO:0000259" key="1">
    <source>
        <dbReference type="Pfam" id="PF21839"/>
    </source>
</evidence>
<dbReference type="Proteomes" id="UP001310692">
    <property type="component" value="Unassembled WGS sequence"/>
</dbReference>
<dbReference type="RefSeq" id="WP_330196229.1">
    <property type="nucleotide sequence ID" value="NZ_JAZDRO010000003.1"/>
</dbReference>
<proteinExistence type="predicted"/>